<organism evidence="1 2">
    <name type="scientific">Streptomyces bambusae</name>
    <dbReference type="NCBI Taxonomy" id="1550616"/>
    <lineage>
        <taxon>Bacteria</taxon>
        <taxon>Bacillati</taxon>
        <taxon>Actinomycetota</taxon>
        <taxon>Actinomycetes</taxon>
        <taxon>Kitasatosporales</taxon>
        <taxon>Streptomycetaceae</taxon>
        <taxon>Streptomyces</taxon>
    </lineage>
</organism>
<evidence type="ECO:0008006" key="3">
    <source>
        <dbReference type="Google" id="ProtNLM"/>
    </source>
</evidence>
<proteinExistence type="predicted"/>
<dbReference type="EMBL" id="WTFF01000473">
    <property type="protein sequence ID" value="MBW5486753.1"/>
    <property type="molecule type" value="Genomic_DNA"/>
</dbReference>
<dbReference type="Pfam" id="PF13822">
    <property type="entry name" value="ACC_epsilon"/>
    <property type="match status" value="1"/>
</dbReference>
<dbReference type="InterPro" id="IPR032716">
    <property type="entry name" value="ACC_epsilon"/>
</dbReference>
<comment type="caution">
    <text evidence="1">The sequence shown here is derived from an EMBL/GenBank/DDBJ whole genome shotgun (WGS) entry which is preliminary data.</text>
</comment>
<reference evidence="1 2" key="1">
    <citation type="submission" date="2019-12" db="EMBL/GenBank/DDBJ databases">
        <title>Genome sequence of Streptomyces bambusae.</title>
        <authorList>
            <person name="Bansal K."/>
            <person name="Choksket S."/>
            <person name="Korpole S."/>
            <person name="Patil P.B."/>
        </authorList>
    </citation>
    <scope>NUCLEOTIDE SEQUENCE [LARGE SCALE GENOMIC DNA]</scope>
    <source>
        <strain evidence="1 2">SK60</strain>
    </source>
</reference>
<gene>
    <name evidence="1" type="ORF">GPJ59_34155</name>
</gene>
<feature type="non-terminal residue" evidence="1">
    <location>
        <position position="58"/>
    </location>
</feature>
<accession>A0ABS6ZHQ5</accession>
<dbReference type="RefSeq" id="WP_219671877.1">
    <property type="nucleotide sequence ID" value="NZ_WTFF01000473.1"/>
</dbReference>
<evidence type="ECO:0000313" key="1">
    <source>
        <dbReference type="EMBL" id="MBW5486753.1"/>
    </source>
</evidence>
<sequence>MSAVDAVDAELRQAAFRVVGGSPTLEEVAAIAALLTARLRAAAAEPVAQARPARTVWR</sequence>
<keyword evidence="2" id="KW-1185">Reference proteome</keyword>
<name>A0ABS6ZHQ5_9ACTN</name>
<evidence type="ECO:0000313" key="2">
    <source>
        <dbReference type="Proteomes" id="UP000812013"/>
    </source>
</evidence>
<dbReference type="Proteomes" id="UP000812013">
    <property type="component" value="Unassembled WGS sequence"/>
</dbReference>
<protein>
    <recommendedName>
        <fullName evidence="3">Acyl-CoA carboxylase subunit epsilon</fullName>
    </recommendedName>
</protein>